<organism evidence="2 3">
    <name type="scientific">Champsocephalus esox</name>
    <name type="common">pike icefish</name>
    <dbReference type="NCBI Taxonomy" id="159716"/>
    <lineage>
        <taxon>Eukaryota</taxon>
        <taxon>Metazoa</taxon>
        <taxon>Chordata</taxon>
        <taxon>Craniata</taxon>
        <taxon>Vertebrata</taxon>
        <taxon>Euteleostomi</taxon>
        <taxon>Actinopterygii</taxon>
        <taxon>Neopterygii</taxon>
        <taxon>Teleostei</taxon>
        <taxon>Neoteleostei</taxon>
        <taxon>Acanthomorphata</taxon>
        <taxon>Eupercaria</taxon>
        <taxon>Perciformes</taxon>
        <taxon>Notothenioidei</taxon>
        <taxon>Channichthyidae</taxon>
        <taxon>Champsocephalus</taxon>
    </lineage>
</organism>
<protein>
    <submittedName>
        <fullName evidence="2">Uncharacterized protein</fullName>
    </submittedName>
</protein>
<comment type="caution">
    <text evidence="2">The sequence shown here is derived from an EMBL/GenBank/DDBJ whole genome shotgun (WGS) entry which is preliminary data.</text>
</comment>
<dbReference type="AlphaFoldDB" id="A0AAN8B145"/>
<feature type="region of interest" description="Disordered" evidence="1">
    <location>
        <begin position="19"/>
        <end position="43"/>
    </location>
</feature>
<evidence type="ECO:0000313" key="2">
    <source>
        <dbReference type="EMBL" id="KAK5876135.1"/>
    </source>
</evidence>
<evidence type="ECO:0000313" key="3">
    <source>
        <dbReference type="Proteomes" id="UP001335648"/>
    </source>
</evidence>
<proteinExistence type="predicted"/>
<feature type="compositionally biased region" description="Basic and acidic residues" evidence="1">
    <location>
        <begin position="20"/>
        <end position="29"/>
    </location>
</feature>
<dbReference type="Proteomes" id="UP001335648">
    <property type="component" value="Unassembled WGS sequence"/>
</dbReference>
<name>A0AAN8B145_9TELE</name>
<sequence>MWGRYASILYSDTTALQLPQRRETGSERYRAKKKKKERDGGTQRLITMATRQDQCLAWKVSVSDEAVPAK</sequence>
<reference evidence="2 3" key="1">
    <citation type="journal article" date="2023" name="Mol. Biol. Evol.">
        <title>Genomics of Secondarily Temperate Adaptation in the Only Non-Antarctic Icefish.</title>
        <authorList>
            <person name="Rivera-Colon A.G."/>
            <person name="Rayamajhi N."/>
            <person name="Minhas B.F."/>
            <person name="Madrigal G."/>
            <person name="Bilyk K.T."/>
            <person name="Yoon V."/>
            <person name="Hune M."/>
            <person name="Gregory S."/>
            <person name="Cheng C.H.C."/>
            <person name="Catchen J.M."/>
        </authorList>
    </citation>
    <scope>NUCLEOTIDE SEQUENCE [LARGE SCALE GENOMIC DNA]</scope>
    <source>
        <strain evidence="2">JC2023a</strain>
    </source>
</reference>
<dbReference type="EMBL" id="JAULUE010002068">
    <property type="protein sequence ID" value="KAK5876135.1"/>
    <property type="molecule type" value="Genomic_DNA"/>
</dbReference>
<accession>A0AAN8B145</accession>
<evidence type="ECO:0000256" key="1">
    <source>
        <dbReference type="SAM" id="MobiDB-lite"/>
    </source>
</evidence>
<gene>
    <name evidence="2" type="ORF">CesoFtcFv8_027133</name>
</gene>
<keyword evidence="3" id="KW-1185">Reference proteome</keyword>